<dbReference type="AlphaFoldDB" id="A0A853C1A5"/>
<name>A0A853C1A5_9ACTN</name>
<sequence>MRLHRRRGEEGQVAVLVGLLSVVLMGAASMAVDLGQAFVQRQDVQKDTDLAALAGVGGSNLPGTTSGSCGYGPRAVATDQAVVDVAAHLVANAGDTWAVTPTPTGLVDCDLANGEVLYGTVSTVSGALRLAPDPYLLTVLSPEREVSFAFAPVLGSDSTRVDAQATAAIRSPAVRSVPFYAFVGCDWGRQTIAQPNNGHAATTVSLAFPDESNGATLTSLTTDPLSDPPRITVPAPDPSPLTIAGTGLKNAQKPVTGLGFFEPGGSSPVWVPAADFATHTDTSIRLANVPAGVRTVPGDWYVRVRTSDGWSKVYDNRGALLALPLIVGNPTLTCGQGSSGGNFGTLRLFPSWGGGSTNVQIALNIAKGLEHTLAAHPSPVATGLCGTGTAGTVLWPNEATNCISTDPGMAAQAAQAGFIEGVGSTKGRLGNVQPGTGCAESGVPATTVLEGFVINNDTLSCFLTDDGVNLGTVNSADYAGDPVFSPAIYHSPRFMLIPVLRVQPTSGASRSYQIVGFRPAFLTGQPNSATRTTPAGPGNGLTLDRHGEIESVQVVFINGNALPPMDAAGTTDYAGSGPRVIRLVD</sequence>
<reference evidence="2 3" key="1">
    <citation type="submission" date="2020-07" db="EMBL/GenBank/DDBJ databases">
        <title>Sequencing the genomes of 1000 actinobacteria strains.</title>
        <authorList>
            <person name="Klenk H.-P."/>
        </authorList>
    </citation>
    <scope>NUCLEOTIDE SEQUENCE [LARGE SCALE GENOMIC DNA]</scope>
    <source>
        <strain evidence="2 3">DSM 103833</strain>
    </source>
</reference>
<dbReference type="Pfam" id="PF13400">
    <property type="entry name" value="Tad"/>
    <property type="match status" value="1"/>
</dbReference>
<dbReference type="InterPro" id="IPR028087">
    <property type="entry name" value="Tad_N"/>
</dbReference>
<keyword evidence="3" id="KW-1185">Reference proteome</keyword>
<organism evidence="2 3">
    <name type="scientific">Nocardioides thalensis</name>
    <dbReference type="NCBI Taxonomy" id="1914755"/>
    <lineage>
        <taxon>Bacteria</taxon>
        <taxon>Bacillati</taxon>
        <taxon>Actinomycetota</taxon>
        <taxon>Actinomycetes</taxon>
        <taxon>Propionibacteriales</taxon>
        <taxon>Nocardioidaceae</taxon>
        <taxon>Nocardioides</taxon>
    </lineage>
</organism>
<dbReference type="EMBL" id="JACCFP010000001">
    <property type="protein sequence ID" value="NYJ00786.1"/>
    <property type="molecule type" value="Genomic_DNA"/>
</dbReference>
<dbReference type="Proteomes" id="UP000530424">
    <property type="component" value="Unassembled WGS sequence"/>
</dbReference>
<evidence type="ECO:0000259" key="1">
    <source>
        <dbReference type="Pfam" id="PF13400"/>
    </source>
</evidence>
<feature type="domain" description="Putative Flp pilus-assembly TadG-like N-terminal" evidence="1">
    <location>
        <begin position="11"/>
        <end position="56"/>
    </location>
</feature>
<comment type="caution">
    <text evidence="2">The sequence shown here is derived from an EMBL/GenBank/DDBJ whole genome shotgun (WGS) entry which is preliminary data.</text>
</comment>
<protein>
    <submittedName>
        <fullName evidence="2">Flp pilus assembly protein TadG</fullName>
    </submittedName>
</protein>
<gene>
    <name evidence="2" type="ORF">HNR19_001484</name>
</gene>
<accession>A0A853C1A5</accession>
<proteinExistence type="predicted"/>
<evidence type="ECO:0000313" key="3">
    <source>
        <dbReference type="Proteomes" id="UP000530424"/>
    </source>
</evidence>
<dbReference type="RefSeq" id="WP_179667330.1">
    <property type="nucleotide sequence ID" value="NZ_JACCFP010000001.1"/>
</dbReference>
<evidence type="ECO:0000313" key="2">
    <source>
        <dbReference type="EMBL" id="NYJ00786.1"/>
    </source>
</evidence>